<organism evidence="2">
    <name type="scientific">Xanthomonas euvesicatoria</name>
    <dbReference type="NCBI Taxonomy" id="456327"/>
    <lineage>
        <taxon>Bacteria</taxon>
        <taxon>Pseudomonadati</taxon>
        <taxon>Pseudomonadota</taxon>
        <taxon>Gammaproteobacteria</taxon>
        <taxon>Lysobacterales</taxon>
        <taxon>Lysobacteraceae</taxon>
        <taxon>Xanthomonas</taxon>
    </lineage>
</organism>
<dbReference type="EMBL" id="JAAGYV010000127">
    <property type="protein sequence ID" value="NEK74232.1"/>
    <property type="molecule type" value="Genomic_DNA"/>
</dbReference>
<name>A0A6B3KQ14_XANEU</name>
<dbReference type="InterPro" id="IPR013727">
    <property type="entry name" value="2CSK_N"/>
</dbReference>
<evidence type="ECO:0000259" key="1">
    <source>
        <dbReference type="Pfam" id="PF08521"/>
    </source>
</evidence>
<sequence>MAEPLVVAPSIRRTLLLYLGSLSLLGAVVLFFAARDYGERAANRSYDHLLVSSALSIIDSVALVGGDW</sequence>
<dbReference type="AlphaFoldDB" id="A0A6B3KQ14"/>
<dbReference type="GO" id="GO:0016301">
    <property type="term" value="F:kinase activity"/>
    <property type="evidence" value="ECO:0007669"/>
    <property type="project" value="UniProtKB-KW"/>
</dbReference>
<reference evidence="2" key="1">
    <citation type="submission" date="2019-11" db="EMBL/GenBank/DDBJ databases">
        <title>Genome-resolved metagenomics to study the prevalence of co-infection and intraspecific heterogeneity among plant pathogen metapopulations.</title>
        <authorList>
            <person name="Newberry E."/>
            <person name="Bhandari R."/>
            <person name="Kemble J."/>
            <person name="Sikora E."/>
            <person name="Potnis N."/>
        </authorList>
    </citation>
    <scope>NUCLEOTIDE SEQUENCE</scope>
    <source>
        <strain evidence="2">Xe_Pep_Tuscaloosa_18b</strain>
    </source>
</reference>
<evidence type="ECO:0000313" key="2">
    <source>
        <dbReference type="EMBL" id="NEK74232.1"/>
    </source>
</evidence>
<protein>
    <submittedName>
        <fullName evidence="2">Sensor histidine kinase</fullName>
    </submittedName>
</protein>
<comment type="caution">
    <text evidence="2">The sequence shown here is derived from an EMBL/GenBank/DDBJ whole genome shotgun (WGS) entry which is preliminary data.</text>
</comment>
<feature type="domain" description="Two-component sensor kinase N-terminal" evidence="1">
    <location>
        <begin position="24"/>
        <end position="67"/>
    </location>
</feature>
<keyword evidence="2" id="KW-0808">Transferase</keyword>
<feature type="non-terminal residue" evidence="2">
    <location>
        <position position="68"/>
    </location>
</feature>
<gene>
    <name evidence="2" type="ORF">G3W62_15870</name>
</gene>
<dbReference type="Pfam" id="PF08521">
    <property type="entry name" value="2CSK_N"/>
    <property type="match status" value="1"/>
</dbReference>
<keyword evidence="2" id="KW-0418">Kinase</keyword>
<proteinExistence type="predicted"/>
<accession>A0A6B3KQ14</accession>